<dbReference type="HOGENOM" id="CLU_256646_0_0_5"/>
<organism evidence="4">
    <name type="scientific">Rhodopseudomonas palustris (strain ATCC BAA-98 / CGA009)</name>
    <dbReference type="NCBI Taxonomy" id="258594"/>
    <lineage>
        <taxon>Bacteria</taxon>
        <taxon>Pseudomonadati</taxon>
        <taxon>Pseudomonadota</taxon>
        <taxon>Alphaproteobacteria</taxon>
        <taxon>Hyphomicrobiales</taxon>
        <taxon>Nitrobacteraceae</taxon>
        <taxon>Rhodopseudomonas</taxon>
    </lineage>
</organism>
<dbReference type="SMART" id="SM00869">
    <property type="entry name" value="Autotransporter"/>
    <property type="match status" value="1"/>
</dbReference>
<keyword evidence="4" id="KW-0645">Protease</keyword>
<name>Q6N964_RHOPA</name>
<evidence type="ECO:0000313" key="4">
    <source>
        <dbReference type="EMBL" id="CAE27126.1"/>
    </source>
</evidence>
<dbReference type="PROSITE" id="PS51208">
    <property type="entry name" value="AUTOTRANSPORTER"/>
    <property type="match status" value="1"/>
</dbReference>
<evidence type="ECO:0000259" key="3">
    <source>
        <dbReference type="PROSITE" id="PS51208"/>
    </source>
</evidence>
<feature type="compositionally biased region" description="Gly residues" evidence="2">
    <location>
        <begin position="155"/>
        <end position="177"/>
    </location>
</feature>
<feature type="region of interest" description="Disordered" evidence="2">
    <location>
        <begin position="71"/>
        <end position="177"/>
    </location>
</feature>
<dbReference type="Gene3D" id="2.40.128.130">
    <property type="entry name" value="Autotransporter beta-domain"/>
    <property type="match status" value="1"/>
</dbReference>
<keyword evidence="1" id="KW-0732">Signal</keyword>
<dbReference type="Pfam" id="PF12951">
    <property type="entry name" value="PATR"/>
    <property type="match status" value="7"/>
</dbReference>
<accession>Q6N964</accession>
<feature type="domain" description="Autotransporter" evidence="3">
    <location>
        <begin position="1087"/>
        <end position="1366"/>
    </location>
</feature>
<dbReference type="InterPro" id="IPR011050">
    <property type="entry name" value="Pectin_lyase_fold/virulence"/>
</dbReference>
<dbReference type="Gene3D" id="2.160.20.20">
    <property type="match status" value="3"/>
</dbReference>
<protein>
    <submittedName>
        <fullName evidence="4">Possible serine protease/outer membrane autotransporter</fullName>
    </submittedName>
</protein>
<dbReference type="eggNOG" id="COG4625">
    <property type="taxonomic scope" value="Bacteria"/>
</dbReference>
<feature type="compositionally biased region" description="Gly residues" evidence="2">
    <location>
        <begin position="82"/>
        <end position="99"/>
    </location>
</feature>
<dbReference type="EMBL" id="BX572598">
    <property type="protein sequence ID" value="CAE27126.1"/>
    <property type="molecule type" value="Genomic_DNA"/>
</dbReference>
<sequence length="1366" mass="130746">MAYKRTRSTDIQVLLAGGSRVGARSIAALLRAITVMTTLTVPAMADGGAGGQGGDSSAAGGIGGSGYVGASGGSSGPSTTAGSGGGGGGAAGGGSGGSSGNTDSVGGAAGGTTPGQDGSNGTTAASPSGGGGGAGGNNGNVATAPFSNAANSTGQNGGKGGNGGAGTDSGSTGGGGGGGGAGGVGFVFSDSSSFTNFNVTIQGGAGGAGGAGGSAAAANGNGGAGGDGGTGLLLTSPGATVTNRGTIKGGTGGVAGAAGAGTGTAGAAGAAGAGGAGIVGSGLTIINSGSIQGGVAGDGTQANSITFTGGDNTLKFMSAGAGVRGAIGLATSSTTLTIEQSANSTLDQMITGAGSVAKTGSGVLTLTGSNSYLGGTTISAGTLQIGNGGNTGSITGDIINNASLAFNRSGTYTFDGAISGTGGVSKTSNGTTVLTGTNTYTGGTTISAGILQVGGGGSTGSITGDIINRGSLRFKRSDAYTFGGAISGTGAILQDGDGVTILTGTNTYTGNTAISRGKLQIGDGGTTGSITGGVTNNSELWFNRSDTYTFGGVISGSGRVSQLGPGTTVLTGKSTYTGGTTISAGTLQIGNGGTTGSIANNVNNAGTLAFNRSDAYTFGGAISGTGSVSQLGSGNLTLSGANTYIGGTTISGGTVTVGNNSAFGTGDVKTTQGATVAFGAADYTLANNFVVSGTSIFDIQTGTTQTITGAVSDGDTAGIIEKNGGGKLILNGRNTFSGGTIINAGTLQLANSNMLSATTAATVASGTTLDLGGFNQTIGSLAGAGSVALGAALLTTGADNSSTNFSGTMSGTGGLTKQGTGNLILSGTNDYTGPTTVNAGTLSVNGSIASAVTAASGGRLGGSGSVGSTTIASGGTLAPGNSIGTLTVNGDLTLAAGSSYAVEVSPTASDRTNVTGRATLAGTVQASYATGSYISKRYTIVNAGGGVAGTFGALVDTNLPANFRSALAYDANNAYLDLMLAFVPPTAPDYGNGLSRNQQQVVGALVNSFNVAGGIPTTLGTLRPDGLSQASGEAGAALQQSLFGSADLFMRSVFSNALDPTDGSAGRECAAPGSQAGPRDACAALPPAAASASRWSAGYGGTLRVGGDASTGSHDTTSRVAGAAAGASYQVSPQARVGFALGGSGSSFSLAQGLGSGSSDSFNAALYGRYQLGPSYLAAALGYVWQDATVDRTVTVAGGEALRARMHPQALTARVEGGQRLQVSGIGVTPYAALQTTTMFLPTFGETGTSVFALDYAGRQSTVTRSELGARFDDEVFIDGRPLALRARAAWAHGWNTDWQAAATLRQIPAAQFNVYGAALPGDSVQVSLGASLGLGRGWTVSAAFDGEFWKHAESYAGRALVSYQW</sequence>
<dbReference type="SUPFAM" id="SSF103515">
    <property type="entry name" value="Autotransporter"/>
    <property type="match status" value="1"/>
</dbReference>
<dbReference type="GO" id="GO:0006508">
    <property type="term" value="P:proteolysis"/>
    <property type="evidence" value="ECO:0007669"/>
    <property type="project" value="UniProtKB-KW"/>
</dbReference>
<dbReference type="STRING" id="258594.RPA1685"/>
<dbReference type="InterPro" id="IPR005546">
    <property type="entry name" value="Autotransporte_beta"/>
</dbReference>
<dbReference type="PhylomeDB" id="Q6N964"/>
<feature type="compositionally biased region" description="Gly residues" evidence="2">
    <location>
        <begin position="128"/>
        <end position="138"/>
    </location>
</feature>
<dbReference type="InterPro" id="IPR012332">
    <property type="entry name" value="Autotransporter_pectin_lyase_C"/>
</dbReference>
<dbReference type="SUPFAM" id="SSF51126">
    <property type="entry name" value="Pectin lyase-like"/>
    <property type="match status" value="2"/>
</dbReference>
<dbReference type="InterPro" id="IPR013425">
    <property type="entry name" value="Autotrns_rpt"/>
</dbReference>
<dbReference type="NCBIfam" id="TIGR02601">
    <property type="entry name" value="autotrns_rpt"/>
    <property type="match status" value="7"/>
</dbReference>
<dbReference type="GO" id="GO:0008233">
    <property type="term" value="F:peptidase activity"/>
    <property type="evidence" value="ECO:0007669"/>
    <property type="project" value="UniProtKB-KW"/>
</dbReference>
<gene>
    <name evidence="4" type="ordered locus">RPA1685</name>
</gene>
<dbReference type="InterPro" id="IPR036709">
    <property type="entry name" value="Autotransporte_beta_dom_sf"/>
</dbReference>
<dbReference type="Pfam" id="PF03797">
    <property type="entry name" value="Autotransporter"/>
    <property type="match status" value="1"/>
</dbReference>
<keyword evidence="4" id="KW-0378">Hydrolase</keyword>
<evidence type="ECO:0000256" key="2">
    <source>
        <dbReference type="SAM" id="MobiDB-lite"/>
    </source>
</evidence>
<evidence type="ECO:0000256" key="1">
    <source>
        <dbReference type="ARBA" id="ARBA00022729"/>
    </source>
</evidence>
<reference evidence="4" key="1">
    <citation type="journal article" date="2004" name="Nat. Biotechnol.">
        <title>Complete genome sequence of the metabolically versatile photosynthetic bacterium Rhodopseudomonas palustris.</title>
        <authorList>
            <person name="Larimer F.W."/>
            <person name="Chain P."/>
            <person name="Hauser L."/>
            <person name="Lamerdin J."/>
            <person name="Malfatti S."/>
            <person name="Do L."/>
            <person name="Land M.L."/>
            <person name="Pelletier D.A."/>
            <person name="Beatty J.T."/>
            <person name="Lang A.S."/>
            <person name="Tabita F.R."/>
            <person name="Gibson J.L."/>
            <person name="Hanson T.E."/>
            <person name="Bobst C."/>
            <person name="Torres J.L."/>
            <person name="Peres C."/>
            <person name="Harrison F.H."/>
            <person name="Gibson J."/>
            <person name="Harwood C.S."/>
        </authorList>
    </citation>
    <scope>NUCLEOTIDE SEQUENCE [LARGE SCALE GENOMIC DNA]</scope>
    <source>
        <strain evidence="4">CGA009</strain>
    </source>
</reference>
<proteinExistence type="predicted"/>
<feature type="compositionally biased region" description="Low complexity" evidence="2">
    <location>
        <begin position="139"/>
        <end position="154"/>
    </location>
</feature>